<accession>A0A4D4N8K0</accession>
<evidence type="ECO:0000256" key="1">
    <source>
        <dbReference type="SAM" id="MobiDB-lite"/>
    </source>
</evidence>
<protein>
    <recommendedName>
        <fullName evidence="6">DUF4331 domain-containing protein</fullName>
    </recommendedName>
</protein>
<comment type="caution">
    <text evidence="3">The sequence shown here is derived from an EMBL/GenBank/DDBJ whole genome shotgun (WGS) entry which is preliminary data.</text>
</comment>
<organism evidence="3 4">
    <name type="scientific">Streptomyces avermitilis</name>
    <dbReference type="NCBI Taxonomy" id="33903"/>
    <lineage>
        <taxon>Bacteria</taxon>
        <taxon>Bacillati</taxon>
        <taxon>Actinomycetota</taxon>
        <taxon>Actinomycetes</taxon>
        <taxon>Kitasatosporales</taxon>
        <taxon>Streptomycetaceae</taxon>
        <taxon>Streptomyces</taxon>
    </lineage>
</organism>
<feature type="region of interest" description="Disordered" evidence="1">
    <location>
        <begin position="106"/>
        <end position="126"/>
    </location>
</feature>
<proteinExistence type="predicted"/>
<gene>
    <name evidence="2" type="ORF">SAV14893_089540</name>
    <name evidence="3" type="ORF">SAV31267_093040</name>
</gene>
<dbReference type="Proteomes" id="UP000302139">
    <property type="component" value="Unassembled WGS sequence"/>
</dbReference>
<dbReference type="AlphaFoldDB" id="A0A4D4N8K0"/>
<evidence type="ECO:0000313" key="2">
    <source>
        <dbReference type="EMBL" id="GDY69561.1"/>
    </source>
</evidence>
<name>A0A4D4N8K0_STRAX</name>
<evidence type="ECO:0000313" key="4">
    <source>
        <dbReference type="Proteomes" id="UP000299211"/>
    </source>
</evidence>
<dbReference type="InterPro" id="IPR025566">
    <property type="entry name" value="DUF4331"/>
</dbReference>
<reference evidence="3 4" key="1">
    <citation type="submission" date="2019-04" db="EMBL/GenBank/DDBJ databases">
        <title>Draft genome sequences of Streptomyces avermitilis ATCC 31267.</title>
        <authorList>
            <person name="Komaki H."/>
            <person name="Tamura T."/>
            <person name="Hosoyama A."/>
        </authorList>
    </citation>
    <scope>NUCLEOTIDE SEQUENCE [LARGE SCALE GENOMIC DNA]</scope>
    <source>
        <strain evidence="3 4">ATCC 31267</strain>
    </source>
</reference>
<sequence length="126" mass="13748">MADHFSGPRAIADPASDIADVYAFPSPERPGNLVLVLNTFPASAPTALFSDAITYRFRVRPVTPGSESADAAFNVGEDEYVFDFTFDAPRRSTARTPCCRWARAMRPAAGRSPSRSATRCPPRPRN</sequence>
<evidence type="ECO:0000313" key="5">
    <source>
        <dbReference type="Proteomes" id="UP000302139"/>
    </source>
</evidence>
<dbReference type="EMBL" id="BJHY01000002">
    <property type="protein sequence ID" value="GDY79819.1"/>
    <property type="molecule type" value="Genomic_DNA"/>
</dbReference>
<dbReference type="Pfam" id="PF14224">
    <property type="entry name" value="DUF4331"/>
    <property type="match status" value="1"/>
</dbReference>
<evidence type="ECO:0008006" key="6">
    <source>
        <dbReference type="Google" id="ProtNLM"/>
    </source>
</evidence>
<dbReference type="Proteomes" id="UP000299211">
    <property type="component" value="Unassembled WGS sequence"/>
</dbReference>
<evidence type="ECO:0000313" key="3">
    <source>
        <dbReference type="EMBL" id="GDY79819.1"/>
    </source>
</evidence>
<dbReference type="EMBL" id="BJHX01000002">
    <property type="protein sequence ID" value="GDY69561.1"/>
    <property type="molecule type" value="Genomic_DNA"/>
</dbReference>
<reference evidence="2 5" key="2">
    <citation type="submission" date="2019-04" db="EMBL/GenBank/DDBJ databases">
        <title>Draft genome sequences of Streptomyces avermitilis NBRC 14893.</title>
        <authorList>
            <person name="Komaki H."/>
            <person name="Tamura T."/>
            <person name="Hosoyama A."/>
        </authorList>
    </citation>
    <scope>NUCLEOTIDE SEQUENCE [LARGE SCALE GENOMIC DNA]</scope>
    <source>
        <strain evidence="2 5">NBRC 14893</strain>
    </source>
</reference>